<keyword evidence="6 8" id="KW-1133">Transmembrane helix</keyword>
<feature type="transmembrane region" description="Helical" evidence="8">
    <location>
        <begin position="125"/>
        <end position="144"/>
    </location>
</feature>
<evidence type="ECO:0000313" key="10">
    <source>
        <dbReference type="EMBL" id="SSX33721.1"/>
    </source>
</evidence>
<evidence type="ECO:0000256" key="8">
    <source>
        <dbReference type="SAM" id="Phobius"/>
    </source>
</evidence>
<proteinExistence type="predicted"/>
<reference evidence="9" key="1">
    <citation type="submission" date="2018-04" db="EMBL/GenBank/DDBJ databases">
        <authorList>
            <person name="Go L.Y."/>
            <person name="Mitchell J.A."/>
        </authorList>
    </citation>
    <scope>NUCLEOTIDE SEQUENCE</scope>
    <source>
        <tissue evidence="9">Whole organism</tissue>
    </source>
</reference>
<dbReference type="Pfam" id="PF06699">
    <property type="entry name" value="PIG-F"/>
    <property type="match status" value="1"/>
</dbReference>
<feature type="transmembrane region" description="Helical" evidence="8">
    <location>
        <begin position="206"/>
        <end position="229"/>
    </location>
</feature>
<dbReference type="VEuPathDB" id="VectorBase:CSON006843"/>
<accession>A0A336LA42</accession>
<comment type="subcellular location">
    <subcellularLocation>
        <location evidence="1">Endoplasmic reticulum membrane</location>
        <topology evidence="1">Multi-pass membrane protein</topology>
    </subcellularLocation>
</comment>
<evidence type="ECO:0000256" key="1">
    <source>
        <dbReference type="ARBA" id="ARBA00004477"/>
    </source>
</evidence>
<evidence type="ECO:0000256" key="3">
    <source>
        <dbReference type="ARBA" id="ARBA00022502"/>
    </source>
</evidence>
<dbReference type="AlphaFoldDB" id="A0A336LA42"/>
<dbReference type="EMBL" id="UFQS01002586">
    <property type="protein sequence ID" value="SSX14309.1"/>
    <property type="molecule type" value="Genomic_DNA"/>
</dbReference>
<dbReference type="UniPathway" id="UPA00196"/>
<dbReference type="GO" id="GO:0005789">
    <property type="term" value="C:endoplasmic reticulum membrane"/>
    <property type="evidence" value="ECO:0007669"/>
    <property type="project" value="UniProtKB-SubCell"/>
</dbReference>
<feature type="transmembrane region" description="Helical" evidence="8">
    <location>
        <begin position="97"/>
        <end position="119"/>
    </location>
</feature>
<dbReference type="EMBL" id="UFQT01002586">
    <property type="protein sequence ID" value="SSX33721.1"/>
    <property type="molecule type" value="Genomic_DNA"/>
</dbReference>
<dbReference type="OMA" id="VYMSKKR"/>
<keyword evidence="4 8" id="KW-0812">Transmembrane</keyword>
<sequence length="239" mass="26271">MSTHSLMPQTVYFTFTLLTYVIGGLFIQTTNSLVNLGKLSSLVFPVIALLEISKYIIIQKWYQLPGNNLTSAFHNKSSNVNTNITLVNRIKDFIKSVLLLLVAGVIFAFIAIILGAPLFNNYEETISLSLVLTVLTVLPLQLFLGSRYTIISMLINKLELGKLVAEEYLSFLQHAGIGAVLGAWTASVVMPLDWERPWQVYPIPNIVGAVGGHLLGCTFSIMQSVLLGATAELKKKSLL</sequence>
<keyword evidence="5" id="KW-0256">Endoplasmic reticulum</keyword>
<evidence type="ECO:0000313" key="9">
    <source>
        <dbReference type="EMBL" id="SSX14309.1"/>
    </source>
</evidence>
<evidence type="ECO:0000256" key="6">
    <source>
        <dbReference type="ARBA" id="ARBA00022989"/>
    </source>
</evidence>
<reference evidence="10" key="2">
    <citation type="submission" date="2018-07" db="EMBL/GenBank/DDBJ databases">
        <authorList>
            <person name="Quirk P.G."/>
            <person name="Krulwich T.A."/>
        </authorList>
    </citation>
    <scope>NUCLEOTIDE SEQUENCE</scope>
</reference>
<keyword evidence="3" id="KW-0337">GPI-anchor biosynthesis</keyword>
<evidence type="ECO:0000256" key="7">
    <source>
        <dbReference type="ARBA" id="ARBA00023136"/>
    </source>
</evidence>
<name>A0A336LA42_CULSO</name>
<keyword evidence="7 8" id="KW-0472">Membrane</keyword>
<evidence type="ECO:0000256" key="5">
    <source>
        <dbReference type="ARBA" id="ARBA00022824"/>
    </source>
</evidence>
<gene>
    <name evidence="9" type="primary">CSON006843</name>
</gene>
<evidence type="ECO:0000256" key="2">
    <source>
        <dbReference type="ARBA" id="ARBA00004687"/>
    </source>
</evidence>
<comment type="pathway">
    <text evidence="2">Glycolipid biosynthesis; glycosylphosphatidylinositol-anchor biosynthesis.</text>
</comment>
<evidence type="ECO:0000256" key="4">
    <source>
        <dbReference type="ARBA" id="ARBA00022692"/>
    </source>
</evidence>
<protein>
    <submittedName>
        <fullName evidence="9">CSON006843 protein</fullName>
    </submittedName>
</protein>
<dbReference type="GO" id="GO:0006506">
    <property type="term" value="P:GPI anchor biosynthetic process"/>
    <property type="evidence" value="ECO:0007669"/>
    <property type="project" value="UniProtKB-UniPathway"/>
</dbReference>
<feature type="transmembrane region" description="Helical" evidence="8">
    <location>
        <begin position="165"/>
        <end position="186"/>
    </location>
</feature>
<organism evidence="9">
    <name type="scientific">Culicoides sonorensis</name>
    <name type="common">Biting midge</name>
    <dbReference type="NCBI Taxonomy" id="179676"/>
    <lineage>
        <taxon>Eukaryota</taxon>
        <taxon>Metazoa</taxon>
        <taxon>Ecdysozoa</taxon>
        <taxon>Arthropoda</taxon>
        <taxon>Hexapoda</taxon>
        <taxon>Insecta</taxon>
        <taxon>Pterygota</taxon>
        <taxon>Neoptera</taxon>
        <taxon>Endopterygota</taxon>
        <taxon>Diptera</taxon>
        <taxon>Nematocera</taxon>
        <taxon>Chironomoidea</taxon>
        <taxon>Ceratopogonidae</taxon>
        <taxon>Ceratopogoninae</taxon>
        <taxon>Culicoides</taxon>
        <taxon>Monoculicoides</taxon>
    </lineage>
</organism>
<feature type="transmembrane region" description="Helical" evidence="8">
    <location>
        <begin position="12"/>
        <end position="33"/>
    </location>
</feature>
<dbReference type="InterPro" id="IPR009580">
    <property type="entry name" value="GPI_biosynthesis_protein_Pig-F"/>
</dbReference>